<dbReference type="EMBL" id="BLLF01001047">
    <property type="protein sequence ID" value="GFH16759.1"/>
    <property type="molecule type" value="Genomic_DNA"/>
</dbReference>
<feature type="non-terminal residue" evidence="1">
    <location>
        <position position="1"/>
    </location>
</feature>
<evidence type="ECO:0000313" key="1">
    <source>
        <dbReference type="EMBL" id="GFH16759.1"/>
    </source>
</evidence>
<dbReference type="AlphaFoldDB" id="A0A699ZBW4"/>
<name>A0A699ZBW4_HAELA</name>
<evidence type="ECO:0000313" key="2">
    <source>
        <dbReference type="Proteomes" id="UP000485058"/>
    </source>
</evidence>
<reference evidence="1 2" key="1">
    <citation type="submission" date="2020-02" db="EMBL/GenBank/DDBJ databases">
        <title>Draft genome sequence of Haematococcus lacustris strain NIES-144.</title>
        <authorList>
            <person name="Morimoto D."/>
            <person name="Nakagawa S."/>
            <person name="Yoshida T."/>
            <person name="Sawayama S."/>
        </authorList>
    </citation>
    <scope>NUCLEOTIDE SEQUENCE [LARGE SCALE GENOMIC DNA]</scope>
    <source>
        <strain evidence="1 2">NIES-144</strain>
    </source>
</reference>
<protein>
    <submittedName>
        <fullName evidence="1">DUF3707 domain-containing protein</fullName>
    </submittedName>
</protein>
<sequence length="241" mass="25863">MVYCNPAITCCNKLTNSLAKIEFEVPSAACQSVSYRSGNCCNQTLTGISMVVTDAAKPFIRNVNVQDAAGNRVPQYTYTDRSYGLMVSLTSPLYVDSMRPGQSLSLEVAIDSTAAPDLNRFPCPKSTYAAEDNACDIFLHGLQTAKNTPRVLFTNGGLEVPPCCPEGVVRYSKPRPSLYPVTMATAAYSLAYDSSTVNGGQTSLSFSLQYHGGSSGPCSQMSVDAIDIFFSAALQADLYFN</sequence>
<comment type="caution">
    <text evidence="1">The sequence shown here is derived from an EMBL/GenBank/DDBJ whole genome shotgun (WGS) entry which is preliminary data.</text>
</comment>
<proteinExistence type="predicted"/>
<accession>A0A699ZBW4</accession>
<gene>
    <name evidence="1" type="ORF">HaLaN_13247</name>
</gene>
<keyword evidence="2" id="KW-1185">Reference proteome</keyword>
<organism evidence="1 2">
    <name type="scientific">Haematococcus lacustris</name>
    <name type="common">Green alga</name>
    <name type="synonym">Haematococcus pluvialis</name>
    <dbReference type="NCBI Taxonomy" id="44745"/>
    <lineage>
        <taxon>Eukaryota</taxon>
        <taxon>Viridiplantae</taxon>
        <taxon>Chlorophyta</taxon>
        <taxon>core chlorophytes</taxon>
        <taxon>Chlorophyceae</taxon>
        <taxon>CS clade</taxon>
        <taxon>Chlamydomonadales</taxon>
        <taxon>Haematococcaceae</taxon>
        <taxon>Haematococcus</taxon>
    </lineage>
</organism>
<dbReference type="Proteomes" id="UP000485058">
    <property type="component" value="Unassembled WGS sequence"/>
</dbReference>